<dbReference type="Proteomes" id="UP000630887">
    <property type="component" value="Unassembled WGS sequence"/>
</dbReference>
<evidence type="ECO:0000256" key="1">
    <source>
        <dbReference type="SAM" id="Phobius"/>
    </source>
</evidence>
<evidence type="ECO:0000313" key="2">
    <source>
        <dbReference type="EMBL" id="GIG08104.1"/>
    </source>
</evidence>
<dbReference type="AlphaFoldDB" id="A0A8J3P936"/>
<keyword evidence="1" id="KW-1133">Transmembrane helix</keyword>
<dbReference type="EMBL" id="BONI01000042">
    <property type="protein sequence ID" value="GIG08104.1"/>
    <property type="molecule type" value="Genomic_DNA"/>
</dbReference>
<protein>
    <submittedName>
        <fullName evidence="2">Uncharacterized protein</fullName>
    </submittedName>
</protein>
<reference evidence="2 3" key="1">
    <citation type="submission" date="2021-01" db="EMBL/GenBank/DDBJ databases">
        <title>Whole genome shotgun sequence of Catellatospora coxensis NBRC 107359.</title>
        <authorList>
            <person name="Komaki H."/>
            <person name="Tamura T."/>
        </authorList>
    </citation>
    <scope>NUCLEOTIDE SEQUENCE [LARGE SCALE GENOMIC DNA]</scope>
    <source>
        <strain evidence="2 3">NBRC 107359</strain>
    </source>
</reference>
<name>A0A8J3P936_9ACTN</name>
<accession>A0A8J3P936</accession>
<keyword evidence="1" id="KW-0812">Transmembrane</keyword>
<dbReference type="RefSeq" id="WP_203694417.1">
    <property type="nucleotide sequence ID" value="NZ_BAAALC010000042.1"/>
</dbReference>
<keyword evidence="3" id="KW-1185">Reference proteome</keyword>
<proteinExistence type="predicted"/>
<gene>
    <name evidence="2" type="ORF">Cco03nite_48040</name>
</gene>
<keyword evidence="1" id="KW-0472">Membrane</keyword>
<feature type="transmembrane region" description="Helical" evidence="1">
    <location>
        <begin position="89"/>
        <end position="109"/>
    </location>
</feature>
<organism evidence="2 3">
    <name type="scientific">Catellatospora coxensis</name>
    <dbReference type="NCBI Taxonomy" id="310354"/>
    <lineage>
        <taxon>Bacteria</taxon>
        <taxon>Bacillati</taxon>
        <taxon>Actinomycetota</taxon>
        <taxon>Actinomycetes</taxon>
        <taxon>Micromonosporales</taxon>
        <taxon>Micromonosporaceae</taxon>
        <taxon>Catellatospora</taxon>
    </lineage>
</organism>
<evidence type="ECO:0000313" key="3">
    <source>
        <dbReference type="Proteomes" id="UP000630887"/>
    </source>
</evidence>
<feature type="transmembrane region" description="Helical" evidence="1">
    <location>
        <begin position="12"/>
        <end position="33"/>
    </location>
</feature>
<sequence length="133" mass="14857">MAFSDRTTLRNLYLYLVCLITLVISIFAAVNLVRSTVELLYPDPGYYGYVPRCAESKPGQVCTPTEEAAFAAEQKRIEKLTRDSQRRQAVLSIVGSATMLAIAVPVYIYHWRRIQDELPPRAQVTGGEPLPPA</sequence>
<comment type="caution">
    <text evidence="2">The sequence shown here is derived from an EMBL/GenBank/DDBJ whole genome shotgun (WGS) entry which is preliminary data.</text>
</comment>